<evidence type="ECO:0000313" key="2">
    <source>
        <dbReference type="Proteomes" id="UP001177670"/>
    </source>
</evidence>
<proteinExistence type="predicted"/>
<gene>
    <name evidence="1" type="ORF">K0M31_001202</name>
</gene>
<dbReference type="Proteomes" id="UP001177670">
    <property type="component" value="Unassembled WGS sequence"/>
</dbReference>
<keyword evidence="2" id="KW-1185">Reference proteome</keyword>
<accession>A0AA40GF23</accession>
<organism evidence="1 2">
    <name type="scientific">Melipona bicolor</name>
    <dbReference type="NCBI Taxonomy" id="60889"/>
    <lineage>
        <taxon>Eukaryota</taxon>
        <taxon>Metazoa</taxon>
        <taxon>Ecdysozoa</taxon>
        <taxon>Arthropoda</taxon>
        <taxon>Hexapoda</taxon>
        <taxon>Insecta</taxon>
        <taxon>Pterygota</taxon>
        <taxon>Neoptera</taxon>
        <taxon>Endopterygota</taxon>
        <taxon>Hymenoptera</taxon>
        <taxon>Apocrita</taxon>
        <taxon>Aculeata</taxon>
        <taxon>Apoidea</taxon>
        <taxon>Anthophila</taxon>
        <taxon>Apidae</taxon>
        <taxon>Melipona</taxon>
    </lineage>
</organism>
<comment type="caution">
    <text evidence="1">The sequence shown here is derived from an EMBL/GenBank/DDBJ whole genome shotgun (WGS) entry which is preliminary data.</text>
</comment>
<evidence type="ECO:0000313" key="1">
    <source>
        <dbReference type="EMBL" id="KAK1136658.1"/>
    </source>
</evidence>
<protein>
    <submittedName>
        <fullName evidence="1">Uncharacterized protein</fullName>
    </submittedName>
</protein>
<name>A0AA40GF23_9HYME</name>
<reference evidence="1" key="1">
    <citation type="submission" date="2021-10" db="EMBL/GenBank/DDBJ databases">
        <title>Melipona bicolor Genome sequencing and assembly.</title>
        <authorList>
            <person name="Araujo N.S."/>
            <person name="Arias M.C."/>
        </authorList>
    </citation>
    <scope>NUCLEOTIDE SEQUENCE</scope>
    <source>
        <strain evidence="1">USP_2M_L1-L4_2017</strain>
        <tissue evidence="1">Whole body</tissue>
    </source>
</reference>
<dbReference type="EMBL" id="JAHYIQ010000001">
    <property type="protein sequence ID" value="KAK1136658.1"/>
    <property type="molecule type" value="Genomic_DNA"/>
</dbReference>
<sequence length="123" mass="14075">MAIYVDYLHQCFNSVSASDVKTFQKKCADNDRKAAIDQALRDTLVLLSENASKCPPFKRPTPDSSADIKELLRKPKRPRHRIGDVIRDAQTVGKYHMGNSKFTKLWNLCPNNLEASKERDFHL</sequence>
<dbReference type="AlphaFoldDB" id="A0AA40GF23"/>